<proteinExistence type="predicted"/>
<accession>A0AA95KKD1</accession>
<reference evidence="2" key="2">
    <citation type="submission" date="2023-04" db="EMBL/GenBank/DDBJ databases">
        <authorList>
            <person name="Beletskiy A.V."/>
            <person name="Mardanov A.V."/>
            <person name="Ravin N.V."/>
        </authorList>
    </citation>
    <scope>NUCLEOTIDE SEQUENCE</scope>
    <source>
        <strain evidence="2">GKL-01</strain>
    </source>
</reference>
<gene>
    <name evidence="2" type="ORF">QJT80_15295</name>
</gene>
<dbReference type="Gene3D" id="2.60.40.4110">
    <property type="entry name" value="Protein of unknown function DUF4354"/>
    <property type="match status" value="1"/>
</dbReference>
<dbReference type="AlphaFoldDB" id="A0AA95KKD1"/>
<sequence length="129" mass="13785">MKKFLLVTALLVSTSSFAADSTDVANAQKLIITAEPHTQTSISTNSQMAFSKSFFVQVSNPTDKAIDLSKLCYIAQDAQGRSFKADLIASKDLVSSLAAGKMVKDVVAFTTKNRDVLSVDMVIASADCQ</sequence>
<feature type="signal peptide" evidence="1">
    <location>
        <begin position="1"/>
        <end position="18"/>
    </location>
</feature>
<dbReference type="InterPro" id="IPR025581">
    <property type="entry name" value="DUF4354"/>
</dbReference>
<dbReference type="Pfam" id="PF14263">
    <property type="entry name" value="DUF4354"/>
    <property type="match status" value="1"/>
</dbReference>
<organism evidence="2">
    <name type="scientific">Candidatus Thiocaldithrix dubininis</name>
    <dbReference type="NCBI Taxonomy" id="3080823"/>
    <lineage>
        <taxon>Bacteria</taxon>
        <taxon>Pseudomonadati</taxon>
        <taxon>Pseudomonadota</taxon>
        <taxon>Gammaproteobacteria</taxon>
        <taxon>Thiotrichales</taxon>
        <taxon>Thiotrichaceae</taxon>
        <taxon>Candidatus Thiocaldithrix</taxon>
    </lineage>
</organism>
<evidence type="ECO:0000256" key="1">
    <source>
        <dbReference type="SAM" id="SignalP"/>
    </source>
</evidence>
<dbReference type="Proteomes" id="UP001300672">
    <property type="component" value="Chromosome"/>
</dbReference>
<dbReference type="KEGG" id="tdu:QJT80_15295"/>
<reference evidence="2" key="1">
    <citation type="journal article" date="2023" name="Int. J. Mol. Sci.">
        <title>Metagenomics Revealed a New Genus 'Candidatus Thiocaldithrix dubininis' gen. nov., sp. nov. and a New Species 'Candidatus Thiothrix putei' sp. nov. in the Family Thiotrichaceae, Some Members of Which Have Traits of Both Na+- and H+-Motive Energetics.</title>
        <authorList>
            <person name="Ravin N.V."/>
            <person name="Muntyan M.S."/>
            <person name="Smolyakov D.D."/>
            <person name="Rudenko T.S."/>
            <person name="Beletsky A.V."/>
            <person name="Mardanov A.V."/>
            <person name="Grabovich M.Y."/>
        </authorList>
    </citation>
    <scope>NUCLEOTIDE SEQUENCE</scope>
    <source>
        <strain evidence="2">GKL-01</strain>
    </source>
</reference>
<protein>
    <submittedName>
        <fullName evidence="2">DUF4354 family protein</fullName>
    </submittedName>
</protein>
<name>A0AA95KKD1_9GAMM</name>
<evidence type="ECO:0000313" key="2">
    <source>
        <dbReference type="EMBL" id="WGZ90828.1"/>
    </source>
</evidence>
<dbReference type="EMBL" id="CP124755">
    <property type="protein sequence ID" value="WGZ90828.1"/>
    <property type="molecule type" value="Genomic_DNA"/>
</dbReference>
<keyword evidence="1" id="KW-0732">Signal</keyword>
<feature type="chain" id="PRO_5041734035" evidence="1">
    <location>
        <begin position="19"/>
        <end position="129"/>
    </location>
</feature>